<accession>A0A392PKB1</accession>
<evidence type="ECO:0000313" key="2">
    <source>
        <dbReference type="Proteomes" id="UP000265520"/>
    </source>
</evidence>
<name>A0A392PKB1_9FABA</name>
<dbReference type="EMBL" id="LXQA010083427">
    <property type="protein sequence ID" value="MCI12254.1"/>
    <property type="molecule type" value="Genomic_DNA"/>
</dbReference>
<reference evidence="1 2" key="1">
    <citation type="journal article" date="2018" name="Front. Plant Sci.">
        <title>Red Clover (Trifolium pratense) and Zigzag Clover (T. medium) - A Picture of Genomic Similarities and Differences.</title>
        <authorList>
            <person name="Dluhosova J."/>
            <person name="Istvanek J."/>
            <person name="Nedelnik J."/>
            <person name="Repkova J."/>
        </authorList>
    </citation>
    <scope>NUCLEOTIDE SEQUENCE [LARGE SCALE GENOMIC DNA]</scope>
    <source>
        <strain evidence="2">cv. 10/8</strain>
        <tissue evidence="1">Leaf</tissue>
    </source>
</reference>
<proteinExistence type="predicted"/>
<dbReference type="AlphaFoldDB" id="A0A392PKB1"/>
<sequence length="52" mass="5906">CVLEGRMAGERKILLKVDLECWPERMDCSVGWRQEISDLSDVPISVEDPGDE</sequence>
<feature type="non-terminal residue" evidence="1">
    <location>
        <position position="1"/>
    </location>
</feature>
<dbReference type="Proteomes" id="UP000265520">
    <property type="component" value="Unassembled WGS sequence"/>
</dbReference>
<evidence type="ECO:0000313" key="1">
    <source>
        <dbReference type="EMBL" id="MCI12254.1"/>
    </source>
</evidence>
<protein>
    <submittedName>
        <fullName evidence="1">Uncharacterized protein</fullName>
    </submittedName>
</protein>
<organism evidence="1 2">
    <name type="scientific">Trifolium medium</name>
    <dbReference type="NCBI Taxonomy" id="97028"/>
    <lineage>
        <taxon>Eukaryota</taxon>
        <taxon>Viridiplantae</taxon>
        <taxon>Streptophyta</taxon>
        <taxon>Embryophyta</taxon>
        <taxon>Tracheophyta</taxon>
        <taxon>Spermatophyta</taxon>
        <taxon>Magnoliopsida</taxon>
        <taxon>eudicotyledons</taxon>
        <taxon>Gunneridae</taxon>
        <taxon>Pentapetalae</taxon>
        <taxon>rosids</taxon>
        <taxon>fabids</taxon>
        <taxon>Fabales</taxon>
        <taxon>Fabaceae</taxon>
        <taxon>Papilionoideae</taxon>
        <taxon>50 kb inversion clade</taxon>
        <taxon>NPAAA clade</taxon>
        <taxon>Hologalegina</taxon>
        <taxon>IRL clade</taxon>
        <taxon>Trifolieae</taxon>
        <taxon>Trifolium</taxon>
    </lineage>
</organism>
<comment type="caution">
    <text evidence="1">The sequence shown here is derived from an EMBL/GenBank/DDBJ whole genome shotgun (WGS) entry which is preliminary data.</text>
</comment>
<keyword evidence="2" id="KW-1185">Reference proteome</keyword>